<dbReference type="Proteomes" id="UP001470230">
    <property type="component" value="Unassembled WGS sequence"/>
</dbReference>
<dbReference type="PANTHER" id="PTHR44167:SF24">
    <property type="entry name" value="SERINE_THREONINE-PROTEIN KINASE CHK2"/>
    <property type="match status" value="1"/>
</dbReference>
<feature type="domain" description="Protein kinase" evidence="1">
    <location>
        <begin position="1"/>
        <end position="246"/>
    </location>
</feature>
<comment type="caution">
    <text evidence="3">The sequence shown here is derived from an EMBL/GenBank/DDBJ whole genome shotgun (WGS) entry which is preliminary data.</text>
</comment>
<dbReference type="PROSITE" id="PS50011">
    <property type="entry name" value="PROTEIN_KINASE_DOM"/>
    <property type="match status" value="1"/>
</dbReference>
<dbReference type="EMBL" id="JAPFFF010000051">
    <property type="protein sequence ID" value="KAK8839407.1"/>
    <property type="molecule type" value="Genomic_DNA"/>
</dbReference>
<dbReference type="Gene3D" id="1.10.510.10">
    <property type="entry name" value="Transferase(Phosphotransferase) domain 1"/>
    <property type="match status" value="1"/>
</dbReference>
<name>A0ABR2GZP9_9EUKA</name>
<dbReference type="EMBL" id="JAPFFF010000249">
    <property type="protein sequence ID" value="KAK8835018.1"/>
    <property type="molecule type" value="Genomic_DNA"/>
</dbReference>
<dbReference type="SUPFAM" id="SSF56112">
    <property type="entry name" value="Protein kinase-like (PK-like)"/>
    <property type="match status" value="1"/>
</dbReference>
<sequence>MLELLNSPIRRTNNSSVYVAKSNDGMLWAAKVTRYKNRAKDEYNKRKQIKDSPYLVKTIAFFEDSSNALLQMELSHEGDITNFHFIEASEWKLIFDIGNALYQLHNAGWMHLDVSPGNILIFGNLFKLADFGKLKLIGQFKEGDEGAGPFVSPEALAYPTGPQVGAPTDIFSFGVVLLEIISGNSAPRGGFDGYEELRKGQLMLGSPGYPDNCSDELKSVVNAMISVNPNSRPTASDLVIIARKHI</sequence>
<reference evidence="3 4" key="1">
    <citation type="submission" date="2024-04" db="EMBL/GenBank/DDBJ databases">
        <title>Tritrichomonas musculus Genome.</title>
        <authorList>
            <person name="Alves-Ferreira E."/>
            <person name="Grigg M."/>
            <person name="Lorenzi H."/>
            <person name="Galac M."/>
        </authorList>
    </citation>
    <scope>NUCLEOTIDE SEQUENCE [LARGE SCALE GENOMIC DNA]</scope>
    <source>
        <strain evidence="3 4">EAF2021</strain>
    </source>
</reference>
<dbReference type="InterPro" id="IPR000719">
    <property type="entry name" value="Prot_kinase_dom"/>
</dbReference>
<dbReference type="PANTHER" id="PTHR44167">
    <property type="entry name" value="OVARIAN-SPECIFIC SERINE/THREONINE-PROTEIN KINASE LOK-RELATED"/>
    <property type="match status" value="1"/>
</dbReference>
<evidence type="ECO:0000259" key="1">
    <source>
        <dbReference type="PROSITE" id="PS50011"/>
    </source>
</evidence>
<proteinExistence type="predicted"/>
<protein>
    <recommendedName>
        <fullName evidence="1">Protein kinase domain-containing protein</fullName>
    </recommendedName>
</protein>
<accession>A0ABR2GZP9</accession>
<gene>
    <name evidence="2" type="ORF">M9Y10_019444</name>
    <name evidence="3" type="ORF">M9Y10_031756</name>
</gene>
<keyword evidence="4" id="KW-1185">Reference proteome</keyword>
<organism evidence="3 4">
    <name type="scientific">Tritrichomonas musculus</name>
    <dbReference type="NCBI Taxonomy" id="1915356"/>
    <lineage>
        <taxon>Eukaryota</taxon>
        <taxon>Metamonada</taxon>
        <taxon>Parabasalia</taxon>
        <taxon>Tritrichomonadida</taxon>
        <taxon>Tritrichomonadidae</taxon>
        <taxon>Tritrichomonas</taxon>
    </lineage>
</organism>
<dbReference type="InterPro" id="IPR011009">
    <property type="entry name" value="Kinase-like_dom_sf"/>
</dbReference>
<evidence type="ECO:0000313" key="3">
    <source>
        <dbReference type="EMBL" id="KAK8839407.1"/>
    </source>
</evidence>
<dbReference type="Pfam" id="PF00069">
    <property type="entry name" value="Pkinase"/>
    <property type="match status" value="1"/>
</dbReference>
<evidence type="ECO:0000313" key="2">
    <source>
        <dbReference type="EMBL" id="KAK8835018.1"/>
    </source>
</evidence>
<evidence type="ECO:0000313" key="4">
    <source>
        <dbReference type="Proteomes" id="UP001470230"/>
    </source>
</evidence>